<feature type="domain" description="AMP-binding enzyme C-terminal" evidence="6">
    <location>
        <begin position="456"/>
        <end position="531"/>
    </location>
</feature>
<dbReference type="GO" id="GO:0005886">
    <property type="term" value="C:plasma membrane"/>
    <property type="evidence" value="ECO:0007669"/>
    <property type="project" value="TreeGrafter"/>
</dbReference>
<name>A0A3S4SD74_MYCCI</name>
<dbReference type="Pfam" id="PF00501">
    <property type="entry name" value="AMP-binding"/>
    <property type="match status" value="1"/>
</dbReference>
<dbReference type="InterPro" id="IPR020845">
    <property type="entry name" value="AMP-binding_CS"/>
</dbReference>
<dbReference type="EMBL" id="LR134355">
    <property type="protein sequence ID" value="VEG50574.1"/>
    <property type="molecule type" value="Genomic_DNA"/>
</dbReference>
<dbReference type="PANTHER" id="PTHR43107:SF15">
    <property type="entry name" value="FATTY ACID TRANSPORT PROTEIN 3, ISOFORM A"/>
    <property type="match status" value="1"/>
</dbReference>
<gene>
    <name evidence="7" type="primary">fadD13_3</name>
    <name evidence="7" type="ORF">NCTC10485_04892</name>
</gene>
<evidence type="ECO:0000259" key="5">
    <source>
        <dbReference type="Pfam" id="PF00501"/>
    </source>
</evidence>
<evidence type="ECO:0000256" key="3">
    <source>
        <dbReference type="ARBA" id="ARBA00022741"/>
    </source>
</evidence>
<organism evidence="7 8">
    <name type="scientific">Mycolicibacterium chitae</name>
    <name type="common">Mycobacterium chitae</name>
    <dbReference type="NCBI Taxonomy" id="1792"/>
    <lineage>
        <taxon>Bacteria</taxon>
        <taxon>Bacillati</taxon>
        <taxon>Actinomycetota</taxon>
        <taxon>Actinomycetes</taxon>
        <taxon>Mycobacteriales</taxon>
        <taxon>Mycobacteriaceae</taxon>
        <taxon>Mycolicibacterium</taxon>
    </lineage>
</organism>
<dbReference type="GO" id="GO:0018859">
    <property type="term" value="F:4-hydroxybenzoate-CoA ligase activity"/>
    <property type="evidence" value="ECO:0007669"/>
    <property type="project" value="UniProtKB-EC"/>
</dbReference>
<evidence type="ECO:0000256" key="4">
    <source>
        <dbReference type="ARBA" id="ARBA00022840"/>
    </source>
</evidence>
<dbReference type="Proteomes" id="UP000282551">
    <property type="component" value="Chromosome"/>
</dbReference>
<dbReference type="Gene3D" id="3.30.300.30">
    <property type="match status" value="1"/>
</dbReference>
<reference evidence="7 8" key="1">
    <citation type="submission" date="2018-12" db="EMBL/GenBank/DDBJ databases">
        <authorList>
            <consortium name="Pathogen Informatics"/>
        </authorList>
    </citation>
    <scope>NUCLEOTIDE SEQUENCE [LARGE SCALE GENOMIC DNA]</scope>
    <source>
        <strain evidence="7 8">NCTC10485</strain>
    </source>
</reference>
<dbReference type="EC" id="6.2.1.27" evidence="7"/>
<evidence type="ECO:0000256" key="2">
    <source>
        <dbReference type="ARBA" id="ARBA00022598"/>
    </source>
</evidence>
<keyword evidence="8" id="KW-1185">Reference proteome</keyword>
<dbReference type="Pfam" id="PF13193">
    <property type="entry name" value="AMP-binding_C"/>
    <property type="match status" value="1"/>
</dbReference>
<proteinExistence type="inferred from homology"/>
<dbReference type="SUPFAM" id="SSF56801">
    <property type="entry name" value="Acetyl-CoA synthetase-like"/>
    <property type="match status" value="1"/>
</dbReference>
<evidence type="ECO:0000313" key="8">
    <source>
        <dbReference type="Proteomes" id="UP000282551"/>
    </source>
</evidence>
<dbReference type="PANTHER" id="PTHR43107">
    <property type="entry name" value="LONG-CHAIN FATTY ACID TRANSPORT PROTEIN"/>
    <property type="match status" value="1"/>
</dbReference>
<dbReference type="PROSITE" id="PS00455">
    <property type="entry name" value="AMP_BINDING"/>
    <property type="match status" value="1"/>
</dbReference>
<evidence type="ECO:0000259" key="6">
    <source>
        <dbReference type="Pfam" id="PF13193"/>
    </source>
</evidence>
<dbReference type="GO" id="GO:0005524">
    <property type="term" value="F:ATP binding"/>
    <property type="evidence" value="ECO:0007669"/>
    <property type="project" value="UniProtKB-KW"/>
</dbReference>
<dbReference type="GO" id="GO:0044539">
    <property type="term" value="P:long-chain fatty acid import into cell"/>
    <property type="evidence" value="ECO:0007669"/>
    <property type="project" value="TreeGrafter"/>
</dbReference>
<dbReference type="InterPro" id="IPR042099">
    <property type="entry name" value="ANL_N_sf"/>
</dbReference>
<comment type="similarity">
    <text evidence="1">Belongs to the ATP-dependent AMP-binding enzyme family.</text>
</comment>
<dbReference type="Gene3D" id="3.40.50.12780">
    <property type="entry name" value="N-terminal domain of ligase-like"/>
    <property type="match status" value="1"/>
</dbReference>
<keyword evidence="3" id="KW-0547">Nucleotide-binding</keyword>
<dbReference type="InterPro" id="IPR025110">
    <property type="entry name" value="AMP-bd_C"/>
</dbReference>
<keyword evidence="2 7" id="KW-0436">Ligase</keyword>
<dbReference type="AlphaFoldDB" id="A0A3S4SD74"/>
<feature type="domain" description="AMP-dependent synthetase/ligase" evidence="5">
    <location>
        <begin position="40"/>
        <end position="404"/>
    </location>
</feature>
<accession>A0A3S4SD74</accession>
<dbReference type="GO" id="GO:0004467">
    <property type="term" value="F:long-chain fatty acid-CoA ligase activity"/>
    <property type="evidence" value="ECO:0007669"/>
    <property type="project" value="TreeGrafter"/>
</dbReference>
<dbReference type="InterPro" id="IPR045851">
    <property type="entry name" value="AMP-bd_C_sf"/>
</dbReference>
<sequence>MGALTAAEGLMSVNVKTETQPVLDPFTGRERELWTLPAVLREAAAAQPDKPCVRTVSGDGLTYAEMLDLTERRAAGLTGLGVTKGDRVLLLMDNSIDMIACWFAINLIGAVEVPVNTANRGPSLVHAANNSGARVAIIDANYAGVLDEVADELETLTAVVIRGASDARPKDIVVALEDLDRSPNGAQPVAVSHRDPAAIIYTSGTTGPAKGVVVPHGHMYTFAGHLVEQLRIVEDDVYYICLPMFHANAQFMQVLPCLMTGATVVLADAFSASGWLDDLRACGATVTSLLGVMAQYVFNRPAGPHDTDHGVRRMITIPIPAVIAEEFETRFNTTCVEAYGMTEICLPLYRPMDEPLRPGSCGKALDKWFEVAIVDPETDEPLPDGETGEIVVRPKVPFTTFLGYHAMPDRTVEAWRNLWFHTGDAGRRDSDGYYYFMDRLNDRIRRKGENVTAYDIEVALTELPEVEDCAVIGKPAREGEDDIKAFLVLADDAKAPDLVAVLSHCVKRLPYFAVPRYLEVLDDFPKTSTGKVLKRELRAMDTTPAEWDREQAGWTVKRGVDHLVPLEQK</sequence>
<evidence type="ECO:0000256" key="1">
    <source>
        <dbReference type="ARBA" id="ARBA00006432"/>
    </source>
</evidence>
<protein>
    <submittedName>
        <fullName evidence="7">Fatty-acid--CoA ligase</fullName>
        <ecNumber evidence="7">6.2.1.27</ecNumber>
    </submittedName>
</protein>
<dbReference type="InterPro" id="IPR000873">
    <property type="entry name" value="AMP-dep_synth/lig_dom"/>
</dbReference>
<keyword evidence="4" id="KW-0067">ATP-binding</keyword>
<evidence type="ECO:0000313" key="7">
    <source>
        <dbReference type="EMBL" id="VEG50574.1"/>
    </source>
</evidence>
<dbReference type="GO" id="GO:0005324">
    <property type="term" value="F:long-chain fatty acid transmembrane transporter activity"/>
    <property type="evidence" value="ECO:0007669"/>
    <property type="project" value="TreeGrafter"/>
</dbReference>